<evidence type="ECO:0000256" key="4">
    <source>
        <dbReference type="ARBA" id="ARBA00022723"/>
    </source>
</evidence>
<accession>A0ABV8TVG6</accession>
<keyword evidence="5" id="KW-0408">Iron</keyword>
<evidence type="ECO:0000256" key="2">
    <source>
        <dbReference type="ARBA" id="ARBA00022448"/>
    </source>
</evidence>
<dbReference type="PANTHER" id="PTHR47366">
    <property type="entry name" value="TWO-ON-TWO HEMOGLOBIN-3"/>
    <property type="match status" value="1"/>
</dbReference>
<evidence type="ECO:0000256" key="7">
    <source>
        <dbReference type="SAM" id="MobiDB-lite"/>
    </source>
</evidence>
<evidence type="ECO:0000256" key="1">
    <source>
        <dbReference type="ARBA" id="ARBA00001971"/>
    </source>
</evidence>
<evidence type="ECO:0000313" key="8">
    <source>
        <dbReference type="EMBL" id="MFC4334376.1"/>
    </source>
</evidence>
<dbReference type="InterPro" id="IPR009050">
    <property type="entry name" value="Globin-like_sf"/>
</dbReference>
<dbReference type="InterPro" id="IPR019795">
    <property type="entry name" value="Globin_bac-like_CS"/>
</dbReference>
<keyword evidence="4" id="KW-0479">Metal-binding</keyword>
<evidence type="ECO:0000256" key="5">
    <source>
        <dbReference type="ARBA" id="ARBA00023004"/>
    </source>
</evidence>
<evidence type="ECO:0000256" key="3">
    <source>
        <dbReference type="ARBA" id="ARBA00022617"/>
    </source>
</evidence>
<dbReference type="EMBL" id="JBHSDK010000005">
    <property type="protein sequence ID" value="MFC4334376.1"/>
    <property type="molecule type" value="Genomic_DNA"/>
</dbReference>
<feature type="region of interest" description="Disordered" evidence="7">
    <location>
        <begin position="1"/>
        <end position="25"/>
    </location>
</feature>
<keyword evidence="3" id="KW-0349">Heme</keyword>
<dbReference type="PROSITE" id="PS01213">
    <property type="entry name" value="GLOBIN_FAM_2"/>
    <property type="match status" value="1"/>
</dbReference>
<reference evidence="9" key="1">
    <citation type="journal article" date="2019" name="Int. J. Syst. Evol. Microbiol.">
        <title>The Global Catalogue of Microorganisms (GCM) 10K type strain sequencing project: providing services to taxonomists for standard genome sequencing and annotation.</title>
        <authorList>
            <consortium name="The Broad Institute Genomics Platform"/>
            <consortium name="The Broad Institute Genome Sequencing Center for Infectious Disease"/>
            <person name="Wu L."/>
            <person name="Ma J."/>
        </authorList>
    </citation>
    <scope>NUCLEOTIDE SEQUENCE [LARGE SCALE GENOMIC DNA]</scope>
    <source>
        <strain evidence="9">IBRC-M 10908</strain>
    </source>
</reference>
<feature type="compositionally biased region" description="Polar residues" evidence="7">
    <location>
        <begin position="1"/>
        <end position="18"/>
    </location>
</feature>
<keyword evidence="2" id="KW-0813">Transport</keyword>
<dbReference type="Gene3D" id="1.10.490.10">
    <property type="entry name" value="Globins"/>
    <property type="match status" value="1"/>
</dbReference>
<comment type="caution">
    <text evidence="8">The sequence shown here is derived from an EMBL/GenBank/DDBJ whole genome shotgun (WGS) entry which is preliminary data.</text>
</comment>
<evidence type="ECO:0000313" key="9">
    <source>
        <dbReference type="Proteomes" id="UP001595823"/>
    </source>
</evidence>
<dbReference type="RefSeq" id="WP_380618118.1">
    <property type="nucleotide sequence ID" value="NZ_JBHSDK010000005.1"/>
</dbReference>
<dbReference type="PANTHER" id="PTHR47366:SF1">
    <property type="entry name" value="TWO-ON-TWO HEMOGLOBIN-3"/>
    <property type="match status" value="1"/>
</dbReference>
<evidence type="ECO:0000256" key="6">
    <source>
        <dbReference type="ARBA" id="ARBA00034496"/>
    </source>
</evidence>
<dbReference type="CDD" id="cd14771">
    <property type="entry name" value="TrHb2_Mt-trHbO-like_O"/>
    <property type="match status" value="1"/>
</dbReference>
<gene>
    <name evidence="8" type="ORF">ACFPET_04095</name>
</gene>
<comment type="cofactor">
    <cofactor evidence="1">
        <name>heme</name>
        <dbReference type="ChEBI" id="CHEBI:30413"/>
    </cofactor>
</comment>
<dbReference type="Pfam" id="PF01152">
    <property type="entry name" value="Bac_globin"/>
    <property type="match status" value="1"/>
</dbReference>
<proteinExistence type="inferred from homology"/>
<dbReference type="Proteomes" id="UP001595823">
    <property type="component" value="Unassembled WGS sequence"/>
</dbReference>
<comment type="similarity">
    <text evidence="6">Belongs to the truncated hemoglobin family. Group II subfamily.</text>
</comment>
<protein>
    <submittedName>
        <fullName evidence="8">Globin</fullName>
    </submittedName>
</protein>
<name>A0ABV8TVG6_9ACTN</name>
<keyword evidence="9" id="KW-1185">Reference proteome</keyword>
<sequence>MATSDSEQTTASPSTGQGTIPLRRKTEAAPVASGGSFYELVGGSETFRRIAASFYENVRQEPLLLPLYPQDDLDGAARRLQLFLEQYWGGPHTYQEERGHPRLRMRHAPYKIGIAERDAWLRAMRGAMDSVALAPEHDQAMWEYMVRAADFMRNTQEA</sequence>
<organism evidence="8 9">
    <name type="scientific">Salininema proteolyticum</name>
    <dbReference type="NCBI Taxonomy" id="1607685"/>
    <lineage>
        <taxon>Bacteria</taxon>
        <taxon>Bacillati</taxon>
        <taxon>Actinomycetota</taxon>
        <taxon>Actinomycetes</taxon>
        <taxon>Glycomycetales</taxon>
        <taxon>Glycomycetaceae</taxon>
        <taxon>Salininema</taxon>
    </lineage>
</organism>
<dbReference type="InterPro" id="IPR001486">
    <property type="entry name" value="Hemoglobin_trunc"/>
</dbReference>
<dbReference type="InterPro" id="IPR044203">
    <property type="entry name" value="GlbO/GLB3-like"/>
</dbReference>
<dbReference type="SUPFAM" id="SSF46458">
    <property type="entry name" value="Globin-like"/>
    <property type="match status" value="1"/>
</dbReference>
<dbReference type="InterPro" id="IPR012292">
    <property type="entry name" value="Globin/Proto"/>
</dbReference>